<accession>A0A699V6K5</accession>
<dbReference type="AlphaFoldDB" id="A0A699V6K5"/>
<comment type="caution">
    <text evidence="2">The sequence shown here is derived from an EMBL/GenBank/DDBJ whole genome shotgun (WGS) entry which is preliminary data.</text>
</comment>
<organism evidence="2">
    <name type="scientific">Tanacetum cinerariifolium</name>
    <name type="common">Dalmatian daisy</name>
    <name type="synonym">Chrysanthemum cinerariifolium</name>
    <dbReference type="NCBI Taxonomy" id="118510"/>
    <lineage>
        <taxon>Eukaryota</taxon>
        <taxon>Viridiplantae</taxon>
        <taxon>Streptophyta</taxon>
        <taxon>Embryophyta</taxon>
        <taxon>Tracheophyta</taxon>
        <taxon>Spermatophyta</taxon>
        <taxon>Magnoliopsida</taxon>
        <taxon>eudicotyledons</taxon>
        <taxon>Gunneridae</taxon>
        <taxon>Pentapetalae</taxon>
        <taxon>asterids</taxon>
        <taxon>campanulids</taxon>
        <taxon>Asterales</taxon>
        <taxon>Asteraceae</taxon>
        <taxon>Asteroideae</taxon>
        <taxon>Anthemideae</taxon>
        <taxon>Anthemidinae</taxon>
        <taxon>Tanacetum</taxon>
    </lineage>
</organism>
<gene>
    <name evidence="2" type="ORF">Tci_902894</name>
</gene>
<dbReference type="EMBL" id="BKCJ011408850">
    <property type="protein sequence ID" value="GFD30925.1"/>
    <property type="molecule type" value="Genomic_DNA"/>
</dbReference>
<protein>
    <submittedName>
        <fullName evidence="2">Zinc knuckle CX2CX4HX4C</fullName>
    </submittedName>
</protein>
<sequence>MVQVNMETIKVEYKWQPPRCDTFKIFDHNDDHCPKKVKVVNPTMTNDDGFMNINQKYRKGKQPSKPKHTDGVRLTKPKPNYYYHSISKPASGNGKASTS</sequence>
<name>A0A699V6K5_TANCI</name>
<evidence type="ECO:0000256" key="1">
    <source>
        <dbReference type="SAM" id="MobiDB-lite"/>
    </source>
</evidence>
<feature type="region of interest" description="Disordered" evidence="1">
    <location>
        <begin position="58"/>
        <end position="99"/>
    </location>
</feature>
<feature type="compositionally biased region" description="Polar residues" evidence="1">
    <location>
        <begin position="88"/>
        <end position="99"/>
    </location>
</feature>
<proteinExistence type="predicted"/>
<reference evidence="2" key="1">
    <citation type="journal article" date="2019" name="Sci. Rep.">
        <title>Draft genome of Tanacetum cinerariifolium, the natural source of mosquito coil.</title>
        <authorList>
            <person name="Yamashiro T."/>
            <person name="Shiraishi A."/>
            <person name="Satake H."/>
            <person name="Nakayama K."/>
        </authorList>
    </citation>
    <scope>NUCLEOTIDE SEQUENCE</scope>
</reference>
<evidence type="ECO:0000313" key="2">
    <source>
        <dbReference type="EMBL" id="GFD30925.1"/>
    </source>
</evidence>